<organism evidence="2 3">
    <name type="scientific">Natronincola peptidivorans</name>
    <dbReference type="NCBI Taxonomy" id="426128"/>
    <lineage>
        <taxon>Bacteria</taxon>
        <taxon>Bacillati</taxon>
        <taxon>Bacillota</taxon>
        <taxon>Clostridia</taxon>
        <taxon>Peptostreptococcales</taxon>
        <taxon>Natronincolaceae</taxon>
        <taxon>Natronincola</taxon>
    </lineage>
</organism>
<feature type="transmembrane region" description="Helical" evidence="1">
    <location>
        <begin position="6"/>
        <end position="29"/>
    </location>
</feature>
<keyword evidence="1" id="KW-0812">Transmembrane</keyword>
<keyword evidence="1" id="KW-0472">Membrane</keyword>
<dbReference type="AlphaFoldDB" id="A0A1H9YF68"/>
<keyword evidence="2" id="KW-0966">Cell projection</keyword>
<keyword evidence="2" id="KW-0282">Flagellum</keyword>
<keyword evidence="1" id="KW-1133">Transmembrane helix</keyword>
<evidence type="ECO:0000256" key="1">
    <source>
        <dbReference type="SAM" id="Phobius"/>
    </source>
</evidence>
<proteinExistence type="predicted"/>
<dbReference type="STRING" id="426128.SAMN05660297_00200"/>
<gene>
    <name evidence="2" type="ORF">SAMN05660297_00200</name>
</gene>
<keyword evidence="2" id="KW-0969">Cilium</keyword>
<accession>A0A1H9YF68</accession>
<keyword evidence="3" id="KW-1185">Reference proteome</keyword>
<sequence length="61" mass="7134">MNLKKILLYSLIGFILSGVFFGTILYFTVFRTPKDAVENIELYEFYIGSFSTNLSHPRNFF</sequence>
<evidence type="ECO:0000313" key="2">
    <source>
        <dbReference type="EMBL" id="SES67616.1"/>
    </source>
</evidence>
<dbReference type="Proteomes" id="UP000199568">
    <property type="component" value="Unassembled WGS sequence"/>
</dbReference>
<protein>
    <submittedName>
        <fullName evidence="2">Flagellar FliL protein</fullName>
    </submittedName>
</protein>
<reference evidence="2 3" key="1">
    <citation type="submission" date="2016-10" db="EMBL/GenBank/DDBJ databases">
        <authorList>
            <person name="de Groot N.N."/>
        </authorList>
    </citation>
    <scope>NUCLEOTIDE SEQUENCE [LARGE SCALE GENOMIC DNA]</scope>
    <source>
        <strain evidence="2 3">DSM 18979</strain>
    </source>
</reference>
<evidence type="ECO:0000313" key="3">
    <source>
        <dbReference type="Proteomes" id="UP000199568"/>
    </source>
</evidence>
<dbReference type="EMBL" id="FOHU01000001">
    <property type="protein sequence ID" value="SES67616.1"/>
    <property type="molecule type" value="Genomic_DNA"/>
</dbReference>
<name>A0A1H9YF68_9FIRM</name>
<dbReference type="RefSeq" id="WP_244272580.1">
    <property type="nucleotide sequence ID" value="NZ_FOHU01000001.1"/>
</dbReference>